<evidence type="ECO:0000256" key="3">
    <source>
        <dbReference type="ARBA" id="ARBA00023004"/>
    </source>
</evidence>
<dbReference type="PANTHER" id="PTHR10359">
    <property type="entry name" value="A/G-SPECIFIC ADENINE GLYCOSYLASE/ENDONUCLEASE III"/>
    <property type="match status" value="1"/>
</dbReference>
<evidence type="ECO:0000313" key="7">
    <source>
        <dbReference type="Proteomes" id="UP001174909"/>
    </source>
</evidence>
<dbReference type="InterPro" id="IPR023170">
    <property type="entry name" value="HhH_base_excis_C"/>
</dbReference>
<name>A0AA35WP64_GEOBA</name>
<evidence type="ECO:0000256" key="2">
    <source>
        <dbReference type="ARBA" id="ARBA00022723"/>
    </source>
</evidence>
<protein>
    <submittedName>
        <fullName evidence="6">DNA repair glycosylase MJ1434</fullName>
    </submittedName>
</protein>
<organism evidence="6 7">
    <name type="scientific">Geodia barretti</name>
    <name type="common">Barrett's horny sponge</name>
    <dbReference type="NCBI Taxonomy" id="519541"/>
    <lineage>
        <taxon>Eukaryota</taxon>
        <taxon>Metazoa</taxon>
        <taxon>Porifera</taxon>
        <taxon>Demospongiae</taxon>
        <taxon>Heteroscleromorpha</taxon>
        <taxon>Tetractinellida</taxon>
        <taxon>Astrophorina</taxon>
        <taxon>Geodiidae</taxon>
        <taxon>Geodia</taxon>
    </lineage>
</organism>
<evidence type="ECO:0000256" key="1">
    <source>
        <dbReference type="ARBA" id="ARBA00022485"/>
    </source>
</evidence>
<evidence type="ECO:0000259" key="5">
    <source>
        <dbReference type="SMART" id="SM00478"/>
    </source>
</evidence>
<comment type="caution">
    <text evidence="6">The sequence shown here is derived from an EMBL/GenBank/DDBJ whole genome shotgun (WGS) entry which is preliminary data.</text>
</comment>
<dbReference type="EMBL" id="CASHTH010001906">
    <property type="protein sequence ID" value="CAI8021580.1"/>
    <property type="molecule type" value="Genomic_DNA"/>
</dbReference>
<feature type="domain" description="HhH-GPD" evidence="5">
    <location>
        <begin position="44"/>
        <end position="200"/>
    </location>
</feature>
<dbReference type="InterPro" id="IPR003265">
    <property type="entry name" value="HhH-GPD_domain"/>
</dbReference>
<evidence type="ECO:0000313" key="6">
    <source>
        <dbReference type="EMBL" id="CAI8021580.1"/>
    </source>
</evidence>
<dbReference type="Gene3D" id="1.10.1670.10">
    <property type="entry name" value="Helix-hairpin-Helix base-excision DNA repair enzymes (C-terminal)"/>
    <property type="match status" value="1"/>
</dbReference>
<dbReference type="PANTHER" id="PTHR10359:SF19">
    <property type="entry name" value="DNA REPAIR GLYCOSYLASE MJ1434-RELATED"/>
    <property type="match status" value="1"/>
</dbReference>
<dbReference type="PIRSF" id="PIRSF001435">
    <property type="entry name" value="Nth"/>
    <property type="match status" value="1"/>
</dbReference>
<dbReference type="CDD" id="cd00056">
    <property type="entry name" value="ENDO3c"/>
    <property type="match status" value="1"/>
</dbReference>
<keyword evidence="4" id="KW-0411">Iron-sulfur</keyword>
<dbReference type="SUPFAM" id="SSF48150">
    <property type="entry name" value="DNA-glycosylase"/>
    <property type="match status" value="1"/>
</dbReference>
<reference evidence="6" key="1">
    <citation type="submission" date="2023-03" db="EMBL/GenBank/DDBJ databases">
        <authorList>
            <person name="Steffen K."/>
            <person name="Cardenas P."/>
        </authorList>
    </citation>
    <scope>NUCLEOTIDE SEQUENCE</scope>
</reference>
<keyword evidence="7" id="KW-1185">Reference proteome</keyword>
<dbReference type="Gene3D" id="1.10.340.30">
    <property type="entry name" value="Hypothetical protein, domain 2"/>
    <property type="match status" value="1"/>
</dbReference>
<dbReference type="SMART" id="SM00478">
    <property type="entry name" value="ENDO3c"/>
    <property type="match status" value="1"/>
</dbReference>
<keyword evidence="1" id="KW-0004">4Fe-4S</keyword>
<accession>A0AA35WP64</accession>
<dbReference type="AlphaFoldDB" id="A0AA35WP64"/>
<dbReference type="Proteomes" id="UP001174909">
    <property type="component" value="Unassembled WGS sequence"/>
</dbReference>
<dbReference type="InterPro" id="IPR011257">
    <property type="entry name" value="DNA_glycosylase"/>
</dbReference>
<dbReference type="GO" id="GO:0016787">
    <property type="term" value="F:hydrolase activity"/>
    <property type="evidence" value="ECO:0007669"/>
    <property type="project" value="UniProtKB-ARBA"/>
</dbReference>
<dbReference type="GO" id="GO:0046872">
    <property type="term" value="F:metal ion binding"/>
    <property type="evidence" value="ECO:0007669"/>
    <property type="project" value="UniProtKB-KW"/>
</dbReference>
<evidence type="ECO:0000256" key="4">
    <source>
        <dbReference type="ARBA" id="ARBA00023014"/>
    </source>
</evidence>
<sequence length="225" mass="25913">MQILCEQNITEKLFTLYNQLLAQHGNRKWWPADTPFEVALGAILTQATSWRNVEKAMDNLKNADAFTAEEIASISQPTLERLIRPSRYFRMKAQKVRAFVEHIAERPMHVMFTQDVPELREELLSIYGVGPETADTIILYAAGKPSFVVDSYTYRLFSRLGWVTGNYNYDKLRALFMDNLPHDVDLFNEYHALIVGHGARVCHKKTPNCQECRLRGSCAYYKASE</sequence>
<keyword evidence="2" id="KW-0479">Metal-binding</keyword>
<proteinExistence type="predicted"/>
<dbReference type="GO" id="GO:0051539">
    <property type="term" value="F:4 iron, 4 sulfur cluster binding"/>
    <property type="evidence" value="ECO:0007669"/>
    <property type="project" value="UniProtKB-KW"/>
</dbReference>
<dbReference type="GO" id="GO:0006284">
    <property type="term" value="P:base-excision repair"/>
    <property type="evidence" value="ECO:0007669"/>
    <property type="project" value="InterPro"/>
</dbReference>
<gene>
    <name evidence="6" type="ORF">GBAR_LOCUS12783</name>
</gene>
<dbReference type="GO" id="GO:0140097">
    <property type="term" value="F:catalytic activity, acting on DNA"/>
    <property type="evidence" value="ECO:0007669"/>
    <property type="project" value="UniProtKB-ARBA"/>
</dbReference>
<keyword evidence="3" id="KW-0408">Iron</keyword>
<dbReference type="Pfam" id="PF00730">
    <property type="entry name" value="HhH-GPD"/>
    <property type="match status" value="1"/>
</dbReference>